<keyword evidence="2" id="KW-1185">Reference proteome</keyword>
<dbReference type="Gene3D" id="3.80.10.10">
    <property type="entry name" value="Ribonuclease Inhibitor"/>
    <property type="match status" value="1"/>
</dbReference>
<comment type="caution">
    <text evidence="1">The sequence shown here is derived from an EMBL/GenBank/DDBJ whole genome shotgun (WGS) entry which is preliminary data.</text>
</comment>
<proteinExistence type="predicted"/>
<organism evidence="1 2">
    <name type="scientific">Schizophyllum amplum</name>
    <dbReference type="NCBI Taxonomy" id="97359"/>
    <lineage>
        <taxon>Eukaryota</taxon>
        <taxon>Fungi</taxon>
        <taxon>Dikarya</taxon>
        <taxon>Basidiomycota</taxon>
        <taxon>Agaricomycotina</taxon>
        <taxon>Agaricomycetes</taxon>
        <taxon>Agaricomycetidae</taxon>
        <taxon>Agaricales</taxon>
        <taxon>Schizophyllaceae</taxon>
        <taxon>Schizophyllum</taxon>
    </lineage>
</organism>
<reference evidence="1 2" key="1">
    <citation type="journal article" date="2019" name="New Phytol.">
        <title>Comparative genomics reveals unique wood-decay strategies and fruiting body development in the Schizophyllaceae.</title>
        <authorList>
            <person name="Almasi E."/>
            <person name="Sahu N."/>
            <person name="Krizsan K."/>
            <person name="Balint B."/>
            <person name="Kovacs G.M."/>
            <person name="Kiss B."/>
            <person name="Cseklye J."/>
            <person name="Drula E."/>
            <person name="Henrissat B."/>
            <person name="Nagy I."/>
            <person name="Chovatia M."/>
            <person name="Adam C."/>
            <person name="LaButti K."/>
            <person name="Lipzen A."/>
            <person name="Riley R."/>
            <person name="Grigoriev I.V."/>
            <person name="Nagy L.G."/>
        </authorList>
    </citation>
    <scope>NUCLEOTIDE SEQUENCE [LARGE SCALE GENOMIC DNA]</scope>
    <source>
        <strain evidence="1 2">NL-1724</strain>
    </source>
</reference>
<evidence type="ECO:0000313" key="1">
    <source>
        <dbReference type="EMBL" id="TRM64295.1"/>
    </source>
</evidence>
<protein>
    <submittedName>
        <fullName evidence="1">Uncharacterized protein</fullName>
    </submittedName>
</protein>
<dbReference type="EMBL" id="VDMD01000007">
    <property type="protein sequence ID" value="TRM64295.1"/>
    <property type="molecule type" value="Genomic_DNA"/>
</dbReference>
<accession>A0A550CHL3</accession>
<sequence length="495" mass="53831">MGRPFQTTLGAICTSIQRLQALSRGVKFNKGPAVPLQATADGPNTCPGDTEPEGTTITSLPVELIELIVGFLDVLANPPKAKEIEPEERSWDSLAYGIKRSVVNNAPKEPPALKSCALACRALAGPARRVLWADCKLASNTLEDFVAKFPPSTRSLHSFVRSLEYCGGPYQHQRGRRLFPYHKPGLAYEPENKAFARHLGMFTNLTTLLLVSVRFDELPAGAASAMGVGFPHLGTLVLGFHVIFDSALQLAILLRDLPELHTLQVANSVTFSGTKLPEGLALPKSLRRLALSTEVPAQMQAALSWCTPGALPLLEHCSLTDLTEETLGLLSLDDLARDAGESLKSLTLSFRSAKWIETASTTTTSSGGTVSTSADVEALVDAVDLSEFTSLLELSLEFDRSEWLGLARVLENMRAPNLRYLRIKLPTYVSDSHLDSFDWPAMDALLSGPQFPGLKKVRLAGALDQALGRLYDRRLPRCKARGLREVSRNGCAFEI</sequence>
<dbReference type="SUPFAM" id="SSF52047">
    <property type="entry name" value="RNI-like"/>
    <property type="match status" value="1"/>
</dbReference>
<dbReference type="InterPro" id="IPR032675">
    <property type="entry name" value="LRR_dom_sf"/>
</dbReference>
<dbReference type="AlphaFoldDB" id="A0A550CHL3"/>
<name>A0A550CHL3_9AGAR</name>
<dbReference type="Proteomes" id="UP000320762">
    <property type="component" value="Unassembled WGS sequence"/>
</dbReference>
<evidence type="ECO:0000313" key="2">
    <source>
        <dbReference type="Proteomes" id="UP000320762"/>
    </source>
</evidence>
<gene>
    <name evidence="1" type="ORF">BD626DRAFT_568064</name>
</gene>